<sequence>MKMNYTSLRQSITRLVIPAMAVTMLWSCSKTVDEPTVGINTPSSLDENAGKWKPYVLASSEEIAVAQPKEAASDDYKAELKKLKDATDAVTPQQREQINYWGTGAVYRWNEIARELCARYNSPPASNADGKYPLPDANNPLQDPKFPFANPPYAARALAYLSVAQYDALVAAWNYKFKYNRKAPSKNDTSIKTLLPVSDLPSYPSEDAVVAEVSVVILKAMFPGEVPFLEAKLAEHKQSRIAAGMNVESDILAGSDLGKAVGAKIMARARTDKMSAANGQAMTTAMIANARKIGVTEPWLSQEFPPRPPMLPTYGFVKPWNFDSATVVALRPEAPPIIGSPAFQKDMNELLHIAKNQTREQARIASFWSDGVGSYTPPGHWHRKGAALCHENKYSEVRTARALALLGTTMQDAGICCWDVKYYYYYPRPNQMSSKVKTSVGLPNFPSYTSGHSTFSGAAAEVLAHIFPNSKKEVDDMASEASVSRIYGLIHYRFDCEVGLSSGHKIGGYAVARAKTDGAE</sequence>
<reference evidence="4" key="1">
    <citation type="submission" date="2016-10" db="EMBL/GenBank/DDBJ databases">
        <authorList>
            <person name="Varghese N."/>
            <person name="Submissions S."/>
        </authorList>
    </citation>
    <scope>NUCLEOTIDE SEQUENCE [LARGE SCALE GENOMIC DNA]</scope>
    <source>
        <strain evidence="4">DSM 25329</strain>
    </source>
</reference>
<dbReference type="Proteomes" id="UP000198748">
    <property type="component" value="Unassembled WGS sequence"/>
</dbReference>
<dbReference type="InterPro" id="IPR000326">
    <property type="entry name" value="PAP2/HPO"/>
</dbReference>
<dbReference type="InterPro" id="IPR052559">
    <property type="entry name" value="V-haloperoxidase"/>
</dbReference>
<dbReference type="InterPro" id="IPR016119">
    <property type="entry name" value="Br/Cl_peroxidase_C"/>
</dbReference>
<feature type="signal peptide" evidence="1">
    <location>
        <begin position="1"/>
        <end position="21"/>
    </location>
</feature>
<gene>
    <name evidence="3" type="ORF">SAMN04487996_102442</name>
</gene>
<dbReference type="Gene3D" id="1.10.606.10">
    <property type="entry name" value="Vanadium-containing Chloroperoxidase, domain 2"/>
    <property type="match status" value="1"/>
</dbReference>
<dbReference type="Pfam" id="PF01569">
    <property type="entry name" value="PAP2"/>
    <property type="match status" value="1"/>
</dbReference>
<evidence type="ECO:0000259" key="2">
    <source>
        <dbReference type="Pfam" id="PF01569"/>
    </source>
</evidence>
<dbReference type="EMBL" id="FNAN01000002">
    <property type="protein sequence ID" value="SDD89113.1"/>
    <property type="molecule type" value="Genomic_DNA"/>
</dbReference>
<keyword evidence="1" id="KW-0732">Signal</keyword>
<dbReference type="Gene3D" id="1.10.606.20">
    <property type="match status" value="2"/>
</dbReference>
<keyword evidence="4" id="KW-1185">Reference proteome</keyword>
<proteinExistence type="predicted"/>
<feature type="domain" description="Phosphatidic acid phosphatase type 2/haloperoxidase" evidence="2">
    <location>
        <begin position="405"/>
        <end position="503"/>
    </location>
</feature>
<feature type="chain" id="PRO_5011602956" evidence="1">
    <location>
        <begin position="22"/>
        <end position="520"/>
    </location>
</feature>
<dbReference type="PANTHER" id="PTHR34599">
    <property type="entry name" value="PEROXIDASE-RELATED"/>
    <property type="match status" value="1"/>
</dbReference>
<dbReference type="RefSeq" id="WP_090147077.1">
    <property type="nucleotide sequence ID" value="NZ_FNAN01000002.1"/>
</dbReference>
<evidence type="ECO:0000313" key="3">
    <source>
        <dbReference type="EMBL" id="SDD89113.1"/>
    </source>
</evidence>
<dbReference type="STRING" id="659014.SAMN04487996_102442"/>
<accession>A0A1G6YGJ0</accession>
<dbReference type="PANTHER" id="PTHR34599:SF1">
    <property type="entry name" value="PHOSPHATIDIC ACID PHOSPHATASE TYPE 2_HALOPEROXIDASE DOMAIN-CONTAINING PROTEIN"/>
    <property type="match status" value="1"/>
</dbReference>
<organism evidence="3 4">
    <name type="scientific">Dyadobacter soli</name>
    <dbReference type="NCBI Taxonomy" id="659014"/>
    <lineage>
        <taxon>Bacteria</taxon>
        <taxon>Pseudomonadati</taxon>
        <taxon>Bacteroidota</taxon>
        <taxon>Cytophagia</taxon>
        <taxon>Cytophagales</taxon>
        <taxon>Spirosomataceae</taxon>
        <taxon>Dyadobacter</taxon>
    </lineage>
</organism>
<dbReference type="GO" id="GO:0004601">
    <property type="term" value="F:peroxidase activity"/>
    <property type="evidence" value="ECO:0007669"/>
    <property type="project" value="InterPro"/>
</dbReference>
<dbReference type="SUPFAM" id="SSF48317">
    <property type="entry name" value="Acid phosphatase/Vanadium-dependent haloperoxidase"/>
    <property type="match status" value="2"/>
</dbReference>
<evidence type="ECO:0000256" key="1">
    <source>
        <dbReference type="SAM" id="SignalP"/>
    </source>
</evidence>
<dbReference type="CDD" id="cd03398">
    <property type="entry name" value="PAP2_haloperoxidase"/>
    <property type="match status" value="1"/>
</dbReference>
<dbReference type="OrthoDB" id="7793240at2"/>
<evidence type="ECO:0000313" key="4">
    <source>
        <dbReference type="Proteomes" id="UP000198748"/>
    </source>
</evidence>
<name>A0A1G6YGJ0_9BACT</name>
<protein>
    <submittedName>
        <fullName evidence="3">PAP2 superfamily protein</fullName>
    </submittedName>
</protein>
<dbReference type="AlphaFoldDB" id="A0A1G6YGJ0"/>
<dbReference type="InterPro" id="IPR036938">
    <property type="entry name" value="PAP2/HPO_sf"/>
</dbReference>